<dbReference type="OrthoDB" id="5810117at2"/>
<accession>A0A099KQW2</accession>
<reference evidence="1 2" key="1">
    <citation type="submission" date="2014-08" db="EMBL/GenBank/DDBJ databases">
        <title>Genomic and Phenotypic Diversity of Colwellia psychrerythraea strains from Disparate Marine Basins.</title>
        <authorList>
            <person name="Techtmann S.M."/>
            <person name="Stelling S.C."/>
            <person name="Utturkar S.M."/>
            <person name="Alshibli N."/>
            <person name="Harris A."/>
            <person name="Brown S.D."/>
            <person name="Hazen T.C."/>
        </authorList>
    </citation>
    <scope>NUCLEOTIDE SEQUENCE [LARGE SCALE GENOMIC DNA]</scope>
    <source>
        <strain evidence="1 2">ND2E</strain>
    </source>
</reference>
<gene>
    <name evidence="1" type="ORF">ND2E_2377</name>
</gene>
<dbReference type="Proteomes" id="UP000029843">
    <property type="component" value="Unassembled WGS sequence"/>
</dbReference>
<proteinExistence type="predicted"/>
<evidence type="ECO:0000313" key="2">
    <source>
        <dbReference type="Proteomes" id="UP000029843"/>
    </source>
</evidence>
<dbReference type="EMBL" id="JQED01000015">
    <property type="protein sequence ID" value="KGJ92911.1"/>
    <property type="molecule type" value="Genomic_DNA"/>
</dbReference>
<dbReference type="RefSeq" id="WP_033093168.1">
    <property type="nucleotide sequence ID" value="NZ_JQED01000015.1"/>
</dbReference>
<protein>
    <submittedName>
        <fullName evidence="1">Uncharacterized protein</fullName>
    </submittedName>
</protein>
<dbReference type="AlphaFoldDB" id="A0A099KQW2"/>
<dbReference type="PATRIC" id="fig|28229.4.peg.1406"/>
<organism evidence="1 2">
    <name type="scientific">Colwellia psychrerythraea</name>
    <name type="common">Vibrio psychroerythus</name>
    <dbReference type="NCBI Taxonomy" id="28229"/>
    <lineage>
        <taxon>Bacteria</taxon>
        <taxon>Pseudomonadati</taxon>
        <taxon>Pseudomonadota</taxon>
        <taxon>Gammaproteobacteria</taxon>
        <taxon>Alteromonadales</taxon>
        <taxon>Colwelliaceae</taxon>
        <taxon>Colwellia</taxon>
    </lineage>
</organism>
<evidence type="ECO:0000313" key="1">
    <source>
        <dbReference type="EMBL" id="KGJ92911.1"/>
    </source>
</evidence>
<sequence>MAKPIVLVIHGMGTHHINPNLSSEDIAKNIQEDKQEENYVVIDLNGRSNVKTKTQKEIINGIKETAKHFKFDDYQFDQKVDLREFNYSKDLDDIRLNDAEKAQALIDHLPVLKGLGLGPEIVAKMLEKLADSDQDKMFFTHWMDVVYYGLMYWGEKIRVDLAVMLNNLLIEQRDTGADIHIIAHSLGTAVLHDTLAKLYRKDADIMSHVPQLDLDGFKFDSITMVANVSRLLNLLNGIADPHHSVVNSGPNGCALRFYNFYNEFDPFTWFKHWDTTIPTGNKHRETTIRNPNTHDLTEYSAAPYITYCWMANIANETINGDDYKTAIVKHKETSLDKPYDDIKEAYQILMNKPEPVDAFKAIIAIFEASNDAYDLAKSMLEDF</sequence>
<name>A0A099KQW2_COLPS</name>
<comment type="caution">
    <text evidence="1">The sequence shown here is derived from an EMBL/GenBank/DDBJ whole genome shotgun (WGS) entry which is preliminary data.</text>
</comment>